<dbReference type="GeneID" id="20672327"/>
<accession>W4K201</accession>
<dbReference type="Proteomes" id="UP000030671">
    <property type="component" value="Unassembled WGS sequence"/>
</dbReference>
<feature type="compositionally biased region" description="Basic and acidic residues" evidence="2">
    <location>
        <begin position="1"/>
        <end position="10"/>
    </location>
</feature>
<dbReference type="AlphaFoldDB" id="W4K201"/>
<dbReference type="RefSeq" id="XP_009549599.1">
    <property type="nucleotide sequence ID" value="XM_009551304.1"/>
</dbReference>
<dbReference type="KEGG" id="hir:HETIRDRAFT_387707"/>
<reference evidence="3 4" key="1">
    <citation type="journal article" date="2012" name="New Phytol.">
        <title>Insight into trade-off between wood decay and parasitism from the genome of a fungal forest pathogen.</title>
        <authorList>
            <person name="Olson A."/>
            <person name="Aerts A."/>
            <person name="Asiegbu F."/>
            <person name="Belbahri L."/>
            <person name="Bouzid O."/>
            <person name="Broberg A."/>
            <person name="Canback B."/>
            <person name="Coutinho P.M."/>
            <person name="Cullen D."/>
            <person name="Dalman K."/>
            <person name="Deflorio G."/>
            <person name="van Diepen L.T."/>
            <person name="Dunand C."/>
            <person name="Duplessis S."/>
            <person name="Durling M."/>
            <person name="Gonthier P."/>
            <person name="Grimwood J."/>
            <person name="Fossdal C.G."/>
            <person name="Hansson D."/>
            <person name="Henrissat B."/>
            <person name="Hietala A."/>
            <person name="Himmelstrand K."/>
            <person name="Hoffmeister D."/>
            <person name="Hogberg N."/>
            <person name="James T.Y."/>
            <person name="Karlsson M."/>
            <person name="Kohler A."/>
            <person name="Kues U."/>
            <person name="Lee Y.H."/>
            <person name="Lin Y.C."/>
            <person name="Lind M."/>
            <person name="Lindquist E."/>
            <person name="Lombard V."/>
            <person name="Lucas S."/>
            <person name="Lunden K."/>
            <person name="Morin E."/>
            <person name="Murat C."/>
            <person name="Park J."/>
            <person name="Raffaello T."/>
            <person name="Rouze P."/>
            <person name="Salamov A."/>
            <person name="Schmutz J."/>
            <person name="Solheim H."/>
            <person name="Stahlberg J."/>
            <person name="Velez H."/>
            <person name="de Vries R.P."/>
            <person name="Wiebenga A."/>
            <person name="Woodward S."/>
            <person name="Yakovlev I."/>
            <person name="Garbelotto M."/>
            <person name="Martin F."/>
            <person name="Grigoriev I.V."/>
            <person name="Stenlid J."/>
        </authorList>
    </citation>
    <scope>NUCLEOTIDE SEQUENCE [LARGE SCALE GENOMIC DNA]</scope>
    <source>
        <strain evidence="3 4">TC 32-1</strain>
    </source>
</reference>
<gene>
    <name evidence="3" type="ORF">HETIRDRAFT_387707</name>
</gene>
<feature type="compositionally biased region" description="Pro residues" evidence="2">
    <location>
        <begin position="150"/>
        <end position="162"/>
    </location>
</feature>
<evidence type="ECO:0000256" key="2">
    <source>
        <dbReference type="SAM" id="MobiDB-lite"/>
    </source>
</evidence>
<organism evidence="3 4">
    <name type="scientific">Heterobasidion irregulare (strain TC 32-1)</name>
    <dbReference type="NCBI Taxonomy" id="747525"/>
    <lineage>
        <taxon>Eukaryota</taxon>
        <taxon>Fungi</taxon>
        <taxon>Dikarya</taxon>
        <taxon>Basidiomycota</taxon>
        <taxon>Agaricomycotina</taxon>
        <taxon>Agaricomycetes</taxon>
        <taxon>Russulales</taxon>
        <taxon>Bondarzewiaceae</taxon>
        <taxon>Heterobasidion</taxon>
        <taxon>Heterobasidion annosum species complex</taxon>
    </lineage>
</organism>
<name>W4K201_HETIT</name>
<evidence type="ECO:0000313" key="3">
    <source>
        <dbReference type="EMBL" id="ETW79365.1"/>
    </source>
</evidence>
<feature type="region of interest" description="Disordered" evidence="2">
    <location>
        <begin position="94"/>
        <end position="165"/>
    </location>
</feature>
<feature type="coiled-coil region" evidence="1">
    <location>
        <begin position="174"/>
        <end position="201"/>
    </location>
</feature>
<dbReference type="InParanoid" id="W4K201"/>
<sequence length="220" mass="24852">MKPRLDEPPKFKRRSPAELSSGKLTPRPPSRTPVPGDYETEGRQAAAPLTLTAQGPKTGTARDFSQVLKIEEECLRLHQVEKSLRAELDAFKRDAHERERRLEDEITQLKPPRPAATGPEQSFMSDLEDDAESMELATPLQPTLILMGSPDPPDIPLPPSPALPDQFEMDTLEFEHVRMDLDAAEARLREKDAEMMRLREDLTDMRHYLYSGSQGGQGRR</sequence>
<dbReference type="STRING" id="747525.W4K201"/>
<dbReference type="EMBL" id="KI925461">
    <property type="protein sequence ID" value="ETW79365.1"/>
    <property type="molecule type" value="Genomic_DNA"/>
</dbReference>
<evidence type="ECO:0000256" key="1">
    <source>
        <dbReference type="SAM" id="Coils"/>
    </source>
</evidence>
<keyword evidence="1" id="KW-0175">Coiled coil</keyword>
<evidence type="ECO:0000313" key="4">
    <source>
        <dbReference type="Proteomes" id="UP000030671"/>
    </source>
</evidence>
<protein>
    <submittedName>
        <fullName evidence="3">Uncharacterized protein</fullName>
    </submittedName>
</protein>
<feature type="compositionally biased region" description="Basic and acidic residues" evidence="2">
    <location>
        <begin position="94"/>
        <end position="104"/>
    </location>
</feature>
<feature type="region of interest" description="Disordered" evidence="2">
    <location>
        <begin position="1"/>
        <end position="59"/>
    </location>
</feature>
<dbReference type="HOGENOM" id="CLU_1256174_0_0_1"/>
<proteinExistence type="predicted"/>
<dbReference type="OrthoDB" id="2800708at2759"/>
<keyword evidence="4" id="KW-1185">Reference proteome</keyword>